<dbReference type="InterPro" id="IPR008274">
    <property type="entry name" value="AldOxase/xan_DH_MoCoBD1"/>
</dbReference>
<name>A0A941FQL2_9BACI</name>
<dbReference type="Proteomes" id="UP000680045">
    <property type="component" value="Unassembled WGS sequence"/>
</dbReference>
<reference evidence="2" key="1">
    <citation type="submission" date="2021-04" db="EMBL/GenBank/DDBJ databases">
        <title>Whole genome sequencing of Enterococci isolates from hospitalized patients.</title>
        <authorList>
            <person name="Ogoti B.M."/>
            <person name="Onyambu F.G."/>
        </authorList>
    </citation>
    <scope>NUCLEOTIDE SEQUENCE</scope>
    <source>
        <strain evidence="2">242</strain>
    </source>
</reference>
<evidence type="ECO:0000313" key="2">
    <source>
        <dbReference type="EMBL" id="MBR8644886.1"/>
    </source>
</evidence>
<dbReference type="EMBL" id="JAGTPW010000019">
    <property type="protein sequence ID" value="MBR8644886.1"/>
    <property type="molecule type" value="Genomic_DNA"/>
</dbReference>
<protein>
    <submittedName>
        <fullName evidence="2">Molybdopterin-dependent oxidoreductase</fullName>
    </submittedName>
</protein>
<comment type="caution">
    <text evidence="2">The sequence shown here is derived from an EMBL/GenBank/DDBJ whole genome shotgun (WGS) entry which is preliminary data.</text>
</comment>
<feature type="domain" description="Aldehyde oxidase/xanthine dehydrogenase first molybdopterin binding" evidence="1">
    <location>
        <begin position="13"/>
        <end position="53"/>
    </location>
</feature>
<proteinExistence type="predicted"/>
<dbReference type="Pfam" id="PF02738">
    <property type="entry name" value="MoCoBD_1"/>
    <property type="match status" value="1"/>
</dbReference>
<dbReference type="GO" id="GO:0016491">
    <property type="term" value="F:oxidoreductase activity"/>
    <property type="evidence" value="ECO:0007669"/>
    <property type="project" value="InterPro"/>
</dbReference>
<dbReference type="InterPro" id="IPR037165">
    <property type="entry name" value="AldOxase/xan_DH_Mopterin-bd_sf"/>
</dbReference>
<dbReference type="SUPFAM" id="SSF56003">
    <property type="entry name" value="Molybdenum cofactor-binding domain"/>
    <property type="match status" value="1"/>
</dbReference>
<sequence length="63" mass="7228">MASYEFGESLENISAIEQGAHQIIEEEYDTGYQEHVYLEPQGMLAVYKEDEIVVQGRCNVFII</sequence>
<accession>A0A941FQL2</accession>
<evidence type="ECO:0000313" key="3">
    <source>
        <dbReference type="Proteomes" id="UP000680045"/>
    </source>
</evidence>
<organism evidence="2 3">
    <name type="scientific">Peribacillus frigoritolerans</name>
    <dbReference type="NCBI Taxonomy" id="450367"/>
    <lineage>
        <taxon>Bacteria</taxon>
        <taxon>Bacillati</taxon>
        <taxon>Bacillota</taxon>
        <taxon>Bacilli</taxon>
        <taxon>Bacillales</taxon>
        <taxon>Bacillaceae</taxon>
        <taxon>Peribacillus</taxon>
    </lineage>
</organism>
<gene>
    <name evidence="2" type="ORF">KEH51_12455</name>
</gene>
<evidence type="ECO:0000259" key="1">
    <source>
        <dbReference type="Pfam" id="PF02738"/>
    </source>
</evidence>
<dbReference type="Gene3D" id="3.30.365.10">
    <property type="entry name" value="Aldehyde oxidase/xanthine dehydrogenase, molybdopterin binding domain"/>
    <property type="match status" value="2"/>
</dbReference>
<dbReference type="AlphaFoldDB" id="A0A941FQL2"/>